<feature type="compositionally biased region" description="Basic and acidic residues" evidence="6">
    <location>
        <begin position="635"/>
        <end position="645"/>
    </location>
</feature>
<name>A0A6P5EVG8_ANACO</name>
<feature type="domain" description="TF-B3" evidence="7">
    <location>
        <begin position="715"/>
        <end position="810"/>
    </location>
</feature>
<evidence type="ECO:0000313" key="8">
    <source>
        <dbReference type="Proteomes" id="UP000515123"/>
    </source>
</evidence>
<dbReference type="PANTHER" id="PTHR31674">
    <property type="entry name" value="B3 DOMAIN-CONTAINING PROTEIN REM-LIKE 3-RELATED"/>
    <property type="match status" value="1"/>
</dbReference>
<evidence type="ECO:0000256" key="2">
    <source>
        <dbReference type="ARBA" id="ARBA00023015"/>
    </source>
</evidence>
<dbReference type="RefSeq" id="XP_020087549.1">
    <property type="nucleotide sequence ID" value="XM_020231960.1"/>
</dbReference>
<keyword evidence="5" id="KW-0539">Nucleus</keyword>
<protein>
    <submittedName>
        <fullName evidence="9">B3 domain-containing protein Os01g0905400-like isoform X1</fullName>
    </submittedName>
</protein>
<proteinExistence type="predicted"/>
<evidence type="ECO:0000256" key="3">
    <source>
        <dbReference type="ARBA" id="ARBA00023125"/>
    </source>
</evidence>
<reference evidence="8" key="1">
    <citation type="journal article" date="2015" name="Nat. Genet.">
        <title>The pineapple genome and the evolution of CAM photosynthesis.</title>
        <authorList>
            <person name="Ming R."/>
            <person name="VanBuren R."/>
            <person name="Wai C.M."/>
            <person name="Tang H."/>
            <person name="Schatz M.C."/>
            <person name="Bowers J.E."/>
            <person name="Lyons E."/>
            <person name="Wang M.L."/>
            <person name="Chen J."/>
            <person name="Biggers E."/>
            <person name="Zhang J."/>
            <person name="Huang L."/>
            <person name="Zhang L."/>
            <person name="Miao W."/>
            <person name="Zhang J."/>
            <person name="Ye Z."/>
            <person name="Miao C."/>
            <person name="Lin Z."/>
            <person name="Wang H."/>
            <person name="Zhou H."/>
            <person name="Yim W.C."/>
            <person name="Priest H.D."/>
            <person name="Zheng C."/>
            <person name="Woodhouse M."/>
            <person name="Edger P.P."/>
            <person name="Guyot R."/>
            <person name="Guo H.B."/>
            <person name="Guo H."/>
            <person name="Zheng G."/>
            <person name="Singh R."/>
            <person name="Sharma A."/>
            <person name="Min X."/>
            <person name="Zheng Y."/>
            <person name="Lee H."/>
            <person name="Gurtowski J."/>
            <person name="Sedlazeck F.J."/>
            <person name="Harkess A."/>
            <person name="McKain M.R."/>
            <person name="Liao Z."/>
            <person name="Fang J."/>
            <person name="Liu J."/>
            <person name="Zhang X."/>
            <person name="Zhang Q."/>
            <person name="Hu W."/>
            <person name="Qin Y."/>
            <person name="Wang K."/>
            <person name="Chen L.Y."/>
            <person name="Shirley N."/>
            <person name="Lin Y.R."/>
            <person name="Liu L.Y."/>
            <person name="Hernandez A.G."/>
            <person name="Wright C.L."/>
            <person name="Bulone V."/>
            <person name="Tuskan G.A."/>
            <person name="Heath K."/>
            <person name="Zee F."/>
            <person name="Moore P.H."/>
            <person name="Sunkar R."/>
            <person name="Leebens-Mack J.H."/>
            <person name="Mockler T."/>
            <person name="Bennetzen J.L."/>
            <person name="Freeling M."/>
            <person name="Sankoff D."/>
            <person name="Paterson A.H."/>
            <person name="Zhu X."/>
            <person name="Yang X."/>
            <person name="Smith J.A."/>
            <person name="Cushman J.C."/>
            <person name="Paull R.E."/>
            <person name="Yu Q."/>
        </authorList>
    </citation>
    <scope>NUCLEOTIDE SEQUENCE [LARGE SCALE GENOMIC DNA]</scope>
    <source>
        <strain evidence="8">cv. F153</strain>
    </source>
</reference>
<dbReference type="OrthoDB" id="1666376at2759"/>
<feature type="domain" description="TF-B3" evidence="7">
    <location>
        <begin position="56"/>
        <end position="149"/>
    </location>
</feature>
<keyword evidence="2" id="KW-0805">Transcription regulation</keyword>
<dbReference type="Gene3D" id="2.40.330.10">
    <property type="entry name" value="DNA-binding pseudobarrel domain"/>
    <property type="match status" value="2"/>
</dbReference>
<dbReference type="CDD" id="cd10017">
    <property type="entry name" value="B3_DNA"/>
    <property type="match status" value="2"/>
</dbReference>
<reference evidence="9" key="2">
    <citation type="submission" date="2025-08" db="UniProtKB">
        <authorList>
            <consortium name="RefSeq"/>
        </authorList>
    </citation>
    <scope>IDENTIFICATION</scope>
    <source>
        <tissue evidence="9">Leaf</tissue>
    </source>
</reference>
<gene>
    <name evidence="9" type="primary">LOC109709646</name>
</gene>
<feature type="compositionally biased region" description="Basic and acidic residues" evidence="6">
    <location>
        <begin position="412"/>
        <end position="426"/>
    </location>
</feature>
<accession>A0A6P5EVG8</accession>
<dbReference type="Proteomes" id="UP000515123">
    <property type="component" value="Linkage group 1"/>
</dbReference>
<feature type="compositionally biased region" description="Basic and acidic residues" evidence="6">
    <location>
        <begin position="374"/>
        <end position="383"/>
    </location>
</feature>
<evidence type="ECO:0000313" key="9">
    <source>
        <dbReference type="RefSeq" id="XP_020087549.1"/>
    </source>
</evidence>
<evidence type="ECO:0000259" key="7">
    <source>
        <dbReference type="PROSITE" id="PS50863"/>
    </source>
</evidence>
<organism evidence="8 9">
    <name type="scientific">Ananas comosus</name>
    <name type="common">Pineapple</name>
    <name type="synonym">Ananas ananas</name>
    <dbReference type="NCBI Taxonomy" id="4615"/>
    <lineage>
        <taxon>Eukaryota</taxon>
        <taxon>Viridiplantae</taxon>
        <taxon>Streptophyta</taxon>
        <taxon>Embryophyta</taxon>
        <taxon>Tracheophyta</taxon>
        <taxon>Spermatophyta</taxon>
        <taxon>Magnoliopsida</taxon>
        <taxon>Liliopsida</taxon>
        <taxon>Poales</taxon>
        <taxon>Bromeliaceae</taxon>
        <taxon>Bromelioideae</taxon>
        <taxon>Ananas</taxon>
    </lineage>
</organism>
<comment type="subcellular location">
    <subcellularLocation>
        <location evidence="1">Nucleus</location>
    </subcellularLocation>
</comment>
<feature type="region of interest" description="Disordered" evidence="6">
    <location>
        <begin position="357"/>
        <end position="553"/>
    </location>
</feature>
<dbReference type="PROSITE" id="PS50863">
    <property type="entry name" value="B3"/>
    <property type="match status" value="2"/>
</dbReference>
<sequence>MVEEESKENGKIQKESKSGSPKKRHACGKCTRKCLKIHGKCTSLVLPPPPPPTPSSLSFFKIMVGDFSELLYVPPMFAKAIGDLADQNVYLQDSYGYRWRVKTCSMNGALAFGHGWRNFALDHAIKFGELLVFKQISKHGFSVQIFATTARERLHLCERNKRSNKRKRRRKKEPANNLCLNDIQNNSDASEKRLCILDKDSPKDEKIIDATNVMDVKSLEVAEKDCSQYIGELGGFQNMPEVESLSYWKENNVKSDHSIETNFAIEGDSAAALVWSEDMVDLNSSFNQELIMDPPIDAMPSETSQTLCYSHDTEKLEATEEMSRRSPSTLVVECEETRNENQNESNLAIIACPLTDESLPTMDCSKGDEEENDVEIKEGEQSNERINSPDPEVGEQSNERINSPDPEVGEQSDERINSPDPDERINSPDLEVGEQSNERANSPDLEVGEQTNERINSPDLEVGEQSNERVNSPDLEVGEQTNERINSPDLEVGEQTNERINSPDLEVGEQSNERINSPDPEVACGELDVENSTENVSGAPQISDAVSDQKDEGDLVCSHDVASEVVMQDMTCLGQDQESNGKIGESGNAPTSTTNGKDEIVCFSRKVTRKRRNKDSLHKNGGDLPFNASTLDGADTEKETPKSSCEDTLYGSKTEENHGPGSPPMLLCNKEEDQSLGAKIIADDVMIDNSHQSEIPLQAVKIESEDPIDAEPLNNGNFGVSISVTAQSWLELPKRLPSSLGKMKTGRKVVVLRDPCMRLWPVLYHESARFVGFIGGWDDFTAANHLQHGDDCVFELSGASETVLQVRISK</sequence>
<dbReference type="GeneID" id="109709646"/>
<dbReference type="GO" id="GO:0005634">
    <property type="term" value="C:nucleus"/>
    <property type="evidence" value="ECO:0007669"/>
    <property type="project" value="UniProtKB-SubCell"/>
</dbReference>
<feature type="compositionally biased region" description="Basic and acidic residues" evidence="6">
    <location>
        <begin position="7"/>
        <end position="17"/>
    </location>
</feature>
<feature type="region of interest" description="Disordered" evidence="6">
    <location>
        <begin position="1"/>
        <end position="26"/>
    </location>
</feature>
<evidence type="ECO:0000256" key="4">
    <source>
        <dbReference type="ARBA" id="ARBA00023163"/>
    </source>
</evidence>
<dbReference type="SMART" id="SM01019">
    <property type="entry name" value="B3"/>
    <property type="match status" value="2"/>
</dbReference>
<dbReference type="InterPro" id="IPR039218">
    <property type="entry name" value="REM_fam"/>
</dbReference>
<keyword evidence="8" id="KW-1185">Reference proteome</keyword>
<dbReference type="Pfam" id="PF02362">
    <property type="entry name" value="B3"/>
    <property type="match status" value="2"/>
</dbReference>
<feature type="region of interest" description="Disordered" evidence="6">
    <location>
        <begin position="611"/>
        <end position="663"/>
    </location>
</feature>
<evidence type="ECO:0000256" key="1">
    <source>
        <dbReference type="ARBA" id="ARBA00004123"/>
    </source>
</evidence>
<dbReference type="GO" id="GO:0003677">
    <property type="term" value="F:DNA binding"/>
    <property type="evidence" value="ECO:0007669"/>
    <property type="project" value="UniProtKB-KW"/>
</dbReference>
<dbReference type="SUPFAM" id="SSF101936">
    <property type="entry name" value="DNA-binding pseudobarrel domain"/>
    <property type="match status" value="2"/>
</dbReference>
<dbReference type="AlphaFoldDB" id="A0A6P5EVG8"/>
<dbReference type="PANTHER" id="PTHR31674:SF61">
    <property type="entry name" value="B3 DOMAIN-CONTAINING PROTEIN OS01G0905400"/>
    <property type="match status" value="1"/>
</dbReference>
<evidence type="ECO:0000256" key="5">
    <source>
        <dbReference type="ARBA" id="ARBA00023242"/>
    </source>
</evidence>
<dbReference type="InterPro" id="IPR015300">
    <property type="entry name" value="DNA-bd_pseudobarrel_sf"/>
</dbReference>
<keyword evidence="4" id="KW-0804">Transcription</keyword>
<keyword evidence="3" id="KW-0238">DNA-binding</keyword>
<evidence type="ECO:0000256" key="6">
    <source>
        <dbReference type="SAM" id="MobiDB-lite"/>
    </source>
</evidence>
<feature type="region of interest" description="Disordered" evidence="6">
    <location>
        <begin position="576"/>
        <end position="596"/>
    </location>
</feature>
<feature type="compositionally biased region" description="Polar residues" evidence="6">
    <location>
        <begin position="530"/>
        <end position="546"/>
    </location>
</feature>
<dbReference type="InterPro" id="IPR003340">
    <property type="entry name" value="B3_DNA-bd"/>
</dbReference>